<evidence type="ECO:0000256" key="4">
    <source>
        <dbReference type="ARBA" id="ARBA00023136"/>
    </source>
</evidence>
<dbReference type="InterPro" id="IPR010432">
    <property type="entry name" value="RDD"/>
</dbReference>
<protein>
    <submittedName>
        <fullName evidence="8">RDD family membrane protein YckC</fullName>
    </submittedName>
</protein>
<evidence type="ECO:0000256" key="1">
    <source>
        <dbReference type="ARBA" id="ARBA00004141"/>
    </source>
</evidence>
<accession>A0ABT9NDS3</accession>
<proteinExistence type="predicted"/>
<dbReference type="PANTHER" id="PTHR38480">
    <property type="entry name" value="SLR0254 PROTEIN"/>
    <property type="match status" value="1"/>
</dbReference>
<feature type="region of interest" description="Disordered" evidence="5">
    <location>
        <begin position="256"/>
        <end position="276"/>
    </location>
</feature>
<evidence type="ECO:0000256" key="3">
    <source>
        <dbReference type="ARBA" id="ARBA00022989"/>
    </source>
</evidence>
<evidence type="ECO:0000259" key="7">
    <source>
        <dbReference type="Pfam" id="PF06271"/>
    </source>
</evidence>
<reference evidence="8 9" key="1">
    <citation type="submission" date="2023-07" db="EMBL/GenBank/DDBJ databases">
        <title>Sequencing the genomes of 1000 actinobacteria strains.</title>
        <authorList>
            <person name="Klenk H.-P."/>
        </authorList>
    </citation>
    <scope>NUCLEOTIDE SEQUENCE [LARGE SCALE GENOMIC DNA]</scope>
    <source>
        <strain evidence="8 9">DSM 102162</strain>
    </source>
</reference>
<keyword evidence="4 6" id="KW-0472">Membrane</keyword>
<evidence type="ECO:0000313" key="8">
    <source>
        <dbReference type="EMBL" id="MDP9801351.1"/>
    </source>
</evidence>
<feature type="transmembrane region" description="Helical" evidence="6">
    <location>
        <begin position="35"/>
        <end position="55"/>
    </location>
</feature>
<keyword evidence="3 6" id="KW-1133">Transmembrane helix</keyword>
<gene>
    <name evidence="8" type="ORF">J2S49_001427</name>
</gene>
<evidence type="ECO:0000256" key="5">
    <source>
        <dbReference type="SAM" id="MobiDB-lite"/>
    </source>
</evidence>
<comment type="caution">
    <text evidence="8">The sequence shown here is derived from an EMBL/GenBank/DDBJ whole genome shotgun (WGS) entry which is preliminary data.</text>
</comment>
<feature type="transmembrane region" description="Helical" evidence="6">
    <location>
        <begin position="120"/>
        <end position="140"/>
    </location>
</feature>
<name>A0ABT9NDS3_9ACTO</name>
<sequence length="276" mass="29060">MNAPDLPPNTVITTGDGVPLELETATVFSRMLSGLIDYSLLTIIILLTLGSLDYTTVVDFNDPQTKAISTLTIAIGLVFLPALVTAASGGRTIGKLITRTQVVRADGGSISVRDALLRSLVGIGEVWMTLGALATIVAAFSKTGSRMGDLFAGTLVIRRIPARPRQRNTPLSPEVEHWASNATFQGAPASLVNAAATHLAVMEKMAPATREERSRTLAAQLREYATPHPPAETAAEMFIAAALAAIARNGAQAAQASLKKNRTTSSRATALPYGLE</sequence>
<feature type="transmembrane region" description="Helical" evidence="6">
    <location>
        <begin position="67"/>
        <end position="87"/>
    </location>
</feature>
<feature type="domain" description="RDD" evidence="7">
    <location>
        <begin position="24"/>
        <end position="153"/>
    </location>
</feature>
<keyword evidence="2 6" id="KW-0812">Transmembrane</keyword>
<dbReference type="Pfam" id="PF06271">
    <property type="entry name" value="RDD"/>
    <property type="match status" value="1"/>
</dbReference>
<organism evidence="8 9">
    <name type="scientific">Arcanobacterium wilhelmae</name>
    <dbReference type="NCBI Taxonomy" id="1803177"/>
    <lineage>
        <taxon>Bacteria</taxon>
        <taxon>Bacillati</taxon>
        <taxon>Actinomycetota</taxon>
        <taxon>Actinomycetes</taxon>
        <taxon>Actinomycetales</taxon>
        <taxon>Actinomycetaceae</taxon>
        <taxon>Arcanobacterium</taxon>
    </lineage>
</organism>
<dbReference type="RefSeq" id="WP_278059282.1">
    <property type="nucleotide sequence ID" value="NZ_CP121247.1"/>
</dbReference>
<keyword evidence="9" id="KW-1185">Reference proteome</keyword>
<dbReference type="PANTHER" id="PTHR38480:SF1">
    <property type="entry name" value="SLR0254 PROTEIN"/>
    <property type="match status" value="1"/>
</dbReference>
<evidence type="ECO:0000313" key="9">
    <source>
        <dbReference type="Proteomes" id="UP001235966"/>
    </source>
</evidence>
<comment type="subcellular location">
    <subcellularLocation>
        <location evidence="1">Membrane</location>
        <topology evidence="1">Multi-pass membrane protein</topology>
    </subcellularLocation>
</comment>
<dbReference type="EMBL" id="JAUSQW010000001">
    <property type="protein sequence ID" value="MDP9801351.1"/>
    <property type="molecule type" value="Genomic_DNA"/>
</dbReference>
<dbReference type="Proteomes" id="UP001235966">
    <property type="component" value="Unassembled WGS sequence"/>
</dbReference>
<evidence type="ECO:0000256" key="2">
    <source>
        <dbReference type="ARBA" id="ARBA00022692"/>
    </source>
</evidence>
<evidence type="ECO:0000256" key="6">
    <source>
        <dbReference type="SAM" id="Phobius"/>
    </source>
</evidence>